<dbReference type="Gene3D" id="3.40.50.150">
    <property type="entry name" value="Vaccinia Virus protein VP39"/>
    <property type="match status" value="1"/>
</dbReference>
<evidence type="ECO:0000256" key="1">
    <source>
        <dbReference type="ARBA" id="ARBA00011900"/>
    </source>
</evidence>
<dbReference type="PROSITE" id="PS00092">
    <property type="entry name" value="N6_MTASE"/>
    <property type="match status" value="1"/>
</dbReference>
<evidence type="ECO:0000256" key="2">
    <source>
        <dbReference type="ARBA" id="ARBA00022603"/>
    </source>
</evidence>
<keyword evidence="7" id="KW-1185">Reference proteome</keyword>
<proteinExistence type="predicted"/>
<name>F4H5E9_CELFA</name>
<dbReference type="GO" id="GO:0009307">
    <property type="term" value="P:DNA restriction-modification system"/>
    <property type="evidence" value="ECO:0007669"/>
    <property type="project" value="InterPro"/>
</dbReference>
<evidence type="ECO:0000256" key="4">
    <source>
        <dbReference type="ARBA" id="ARBA00022691"/>
    </source>
</evidence>
<organism evidence="6 7">
    <name type="scientific">Cellulomonas fimi (strain ATCC 484 / DSM 20113 / JCM 1341 / CCUG 24087 / LMG 16345 / NBRC 15513 / NCIMB 8980 / NCTC 7547 / NRS-133)</name>
    <dbReference type="NCBI Taxonomy" id="590998"/>
    <lineage>
        <taxon>Bacteria</taxon>
        <taxon>Bacillati</taxon>
        <taxon>Actinomycetota</taxon>
        <taxon>Actinomycetes</taxon>
        <taxon>Micrococcales</taxon>
        <taxon>Cellulomonadaceae</taxon>
        <taxon>Cellulomonas</taxon>
    </lineage>
</organism>
<dbReference type="GO" id="GO:0009007">
    <property type="term" value="F:site-specific DNA-methyltransferase (adenine-specific) activity"/>
    <property type="evidence" value="ECO:0007669"/>
    <property type="project" value="UniProtKB-EC"/>
</dbReference>
<dbReference type="eggNOG" id="COG3392">
    <property type="taxonomic scope" value="Bacteria"/>
</dbReference>
<evidence type="ECO:0000256" key="3">
    <source>
        <dbReference type="ARBA" id="ARBA00022679"/>
    </source>
</evidence>
<evidence type="ECO:0000313" key="7">
    <source>
        <dbReference type="Proteomes" id="UP000008460"/>
    </source>
</evidence>
<dbReference type="AlphaFoldDB" id="F4H5E9"/>
<evidence type="ECO:0000256" key="5">
    <source>
        <dbReference type="ARBA" id="ARBA00047942"/>
    </source>
</evidence>
<dbReference type="GO" id="GO:0003676">
    <property type="term" value="F:nucleic acid binding"/>
    <property type="evidence" value="ECO:0007669"/>
    <property type="project" value="InterPro"/>
</dbReference>
<dbReference type="KEGG" id="cfi:Celf_3766"/>
<dbReference type="SUPFAM" id="SSF53335">
    <property type="entry name" value="S-adenosyl-L-methionine-dependent methyltransferases"/>
    <property type="match status" value="1"/>
</dbReference>
<accession>F4H5E9</accession>
<dbReference type="REBASE" id="35617">
    <property type="entry name" value="M.Cfi484ORF3766P"/>
</dbReference>
<dbReference type="EMBL" id="CP002666">
    <property type="protein sequence ID" value="AEE47872.1"/>
    <property type="molecule type" value="Genomic_DNA"/>
</dbReference>
<dbReference type="InterPro" id="IPR012327">
    <property type="entry name" value="MeTrfase_D12"/>
</dbReference>
<dbReference type="Pfam" id="PF02086">
    <property type="entry name" value="MethyltransfD12"/>
    <property type="match status" value="1"/>
</dbReference>
<dbReference type="STRING" id="590998.Celf_3766"/>
<dbReference type="GO" id="GO:0032259">
    <property type="term" value="P:methylation"/>
    <property type="evidence" value="ECO:0007669"/>
    <property type="project" value="UniProtKB-KW"/>
</dbReference>
<dbReference type="Proteomes" id="UP000008460">
    <property type="component" value="Chromosome"/>
</dbReference>
<dbReference type="InterPro" id="IPR029063">
    <property type="entry name" value="SAM-dependent_MTases_sf"/>
</dbReference>
<keyword evidence="2 6" id="KW-0489">Methyltransferase</keyword>
<dbReference type="EC" id="2.1.1.72" evidence="1"/>
<protein>
    <recommendedName>
        <fullName evidence="1">site-specific DNA-methyltransferase (adenine-specific)</fullName>
        <ecNumber evidence="1">2.1.1.72</ecNumber>
    </recommendedName>
</protein>
<dbReference type="PRINTS" id="PR00505">
    <property type="entry name" value="D12N6MTFRASE"/>
</dbReference>
<reference evidence="6 7" key="1">
    <citation type="submission" date="2011-04" db="EMBL/GenBank/DDBJ databases">
        <title>Complete sequence of Cellulomonas fimi ATCC 484.</title>
        <authorList>
            <consortium name="US DOE Joint Genome Institute"/>
            <person name="Lucas S."/>
            <person name="Han J."/>
            <person name="Lapidus A."/>
            <person name="Cheng J.-F."/>
            <person name="Goodwin L."/>
            <person name="Pitluck S."/>
            <person name="Peters L."/>
            <person name="Chertkov O."/>
            <person name="Detter J.C."/>
            <person name="Han C."/>
            <person name="Tapia R."/>
            <person name="Land M."/>
            <person name="Hauser L."/>
            <person name="Kyrpides N."/>
            <person name="Ivanova N."/>
            <person name="Ovchinnikova G."/>
            <person name="Pagani I."/>
            <person name="Mead D."/>
            <person name="Brumm P."/>
            <person name="Woyke T."/>
        </authorList>
    </citation>
    <scope>NUCLEOTIDE SEQUENCE [LARGE SCALE GENOMIC DNA]</scope>
    <source>
        <strain evidence="7">ATCC 484 / DSM 20113 / JCM 1341 / NBRC 15513 / NCIMB 8980 / NCTC 7547</strain>
    </source>
</reference>
<keyword evidence="3 6" id="KW-0808">Transferase</keyword>
<gene>
    <name evidence="6" type="ordered locus">Celf_3766</name>
</gene>
<dbReference type="RefSeq" id="WP_013772895.1">
    <property type="nucleotide sequence ID" value="NC_015514.1"/>
</dbReference>
<dbReference type="HOGENOM" id="CLU_034356_0_0_11"/>
<sequence>MAYRYLGNKARLAGWVVDAIATRVPAGATVADPMCGTAAVSRELADRGYRVLAADLLRFPTLHARARLLVDATFDDEVGFAPVGTYADALAALDALPPEDGLFAREYGMAGTPANGSRPRRYFTPENAGRIDAARRTLREWRAAGMPDAAVDLLLHDLVRAVNTVANVAGTYGFYRADLNPAAAGRLTFTPTPRAPDRGPGAGHRVAQGAVEDLAATIEADVVYLDPPYTKRQYAGVFHIPETIAREDDPEPAGLGGLRDWSDARSDFCSYRRARQALSDTVKRLEVPLVVVSYSEDGVVPPDRVRETLDEHGRVTRLERPRGRFRSNGGRDGPVHEHLYLVEKR</sequence>
<dbReference type="InterPro" id="IPR002052">
    <property type="entry name" value="DNA_methylase_N6_adenine_CS"/>
</dbReference>
<comment type="catalytic activity">
    <reaction evidence="5">
        <text>a 2'-deoxyadenosine in DNA + S-adenosyl-L-methionine = an N(6)-methyl-2'-deoxyadenosine in DNA + S-adenosyl-L-homocysteine + H(+)</text>
        <dbReference type="Rhea" id="RHEA:15197"/>
        <dbReference type="Rhea" id="RHEA-COMP:12418"/>
        <dbReference type="Rhea" id="RHEA-COMP:12419"/>
        <dbReference type="ChEBI" id="CHEBI:15378"/>
        <dbReference type="ChEBI" id="CHEBI:57856"/>
        <dbReference type="ChEBI" id="CHEBI:59789"/>
        <dbReference type="ChEBI" id="CHEBI:90615"/>
        <dbReference type="ChEBI" id="CHEBI:90616"/>
        <dbReference type="EC" id="2.1.1.72"/>
    </reaction>
</comment>
<evidence type="ECO:0000313" key="6">
    <source>
        <dbReference type="EMBL" id="AEE47872.1"/>
    </source>
</evidence>
<keyword evidence="4" id="KW-0949">S-adenosyl-L-methionine</keyword>